<organism evidence="3">
    <name type="scientific">Onchocerca ochengi</name>
    <name type="common">Filarial nematode worm</name>
    <dbReference type="NCBI Taxonomy" id="42157"/>
    <lineage>
        <taxon>Eukaryota</taxon>
        <taxon>Metazoa</taxon>
        <taxon>Ecdysozoa</taxon>
        <taxon>Nematoda</taxon>
        <taxon>Chromadorea</taxon>
        <taxon>Rhabditida</taxon>
        <taxon>Spirurina</taxon>
        <taxon>Spiruromorpha</taxon>
        <taxon>Filarioidea</taxon>
        <taxon>Onchocercidae</taxon>
        <taxon>Onchocerca</taxon>
    </lineage>
</organism>
<dbReference type="WBParaSite" id="nOo.2.0.1.t00756-RA">
    <property type="protein sequence ID" value="nOo.2.0.1.t00756-RA"/>
    <property type="gene ID" value="nOo.2.0.1.g00756"/>
</dbReference>
<protein>
    <submittedName>
        <fullName evidence="3">SCY domain-containing protein</fullName>
    </submittedName>
</protein>
<name>A0A182DYK7_ONCOC</name>
<dbReference type="EMBL" id="UYRW01000080">
    <property type="protein sequence ID" value="VDK62787.1"/>
    <property type="molecule type" value="Genomic_DNA"/>
</dbReference>
<accession>A0A182DYK7</accession>
<dbReference type="OrthoDB" id="8040188at2759"/>
<proteinExistence type="predicted"/>
<sequence>MAQVRAERYAARLKDARLVAERRQRETENQSQTRFRVQQSRNDNRLAFRCNPADDYSLSPHVLIGTITETRPCCRTLKFNGETKGMCCAVEKIKLPQLEEPPEP</sequence>
<evidence type="ECO:0000313" key="2">
    <source>
        <dbReference type="Proteomes" id="UP000271087"/>
    </source>
</evidence>
<evidence type="ECO:0000313" key="1">
    <source>
        <dbReference type="EMBL" id="VDK62787.1"/>
    </source>
</evidence>
<reference evidence="3" key="1">
    <citation type="submission" date="2016-06" db="UniProtKB">
        <authorList>
            <consortium name="WormBaseParasite"/>
        </authorList>
    </citation>
    <scope>IDENTIFICATION</scope>
</reference>
<evidence type="ECO:0000313" key="3">
    <source>
        <dbReference type="WBParaSite" id="nOo.2.0.1.t00756-RA"/>
    </source>
</evidence>
<keyword evidence="2" id="KW-1185">Reference proteome</keyword>
<reference evidence="1 2" key="2">
    <citation type="submission" date="2018-08" db="EMBL/GenBank/DDBJ databases">
        <authorList>
            <person name="Laetsch R D."/>
            <person name="Stevens L."/>
            <person name="Kumar S."/>
            <person name="Blaxter L. M."/>
        </authorList>
    </citation>
    <scope>NUCLEOTIDE SEQUENCE [LARGE SCALE GENOMIC DNA]</scope>
</reference>
<dbReference type="Proteomes" id="UP000271087">
    <property type="component" value="Unassembled WGS sequence"/>
</dbReference>
<dbReference type="STRING" id="42157.A0A182DYK7"/>
<dbReference type="AlphaFoldDB" id="A0A182DYK7"/>
<gene>
    <name evidence="1" type="ORF">NOO_LOCUS756</name>
</gene>